<dbReference type="KEGG" id="anr:Ana3638_18240"/>
<dbReference type="SUPFAM" id="SSF56519">
    <property type="entry name" value="Penicillin binding protein dimerisation domain"/>
    <property type="match status" value="1"/>
</dbReference>
<dbReference type="Pfam" id="PF21922">
    <property type="entry name" value="PBP_dimer_2"/>
    <property type="match status" value="1"/>
</dbReference>
<dbReference type="PANTHER" id="PTHR30627:SF24">
    <property type="entry name" value="PENICILLIN-BINDING PROTEIN 4B"/>
    <property type="match status" value="1"/>
</dbReference>
<dbReference type="PANTHER" id="PTHR30627">
    <property type="entry name" value="PEPTIDOGLYCAN D,D-TRANSPEPTIDASE"/>
    <property type="match status" value="1"/>
</dbReference>
<dbReference type="AlphaFoldDB" id="A0A6P1TSA4"/>
<proteinExistence type="predicted"/>
<dbReference type="GO" id="GO:0008658">
    <property type="term" value="F:penicillin binding"/>
    <property type="evidence" value="ECO:0007669"/>
    <property type="project" value="InterPro"/>
</dbReference>
<gene>
    <name evidence="3" type="ORF">Ana3638_18240</name>
</gene>
<organism evidence="3 4">
    <name type="scientific">Anaerocolumna sedimenticola</name>
    <dbReference type="NCBI Taxonomy" id="2696063"/>
    <lineage>
        <taxon>Bacteria</taxon>
        <taxon>Bacillati</taxon>
        <taxon>Bacillota</taxon>
        <taxon>Clostridia</taxon>
        <taxon>Lachnospirales</taxon>
        <taxon>Lachnospiraceae</taxon>
        <taxon>Anaerocolumna</taxon>
    </lineage>
</organism>
<dbReference type="SUPFAM" id="SSF56601">
    <property type="entry name" value="beta-lactamase/transpeptidase-like"/>
    <property type="match status" value="1"/>
</dbReference>
<evidence type="ECO:0000259" key="2">
    <source>
        <dbReference type="Pfam" id="PF21922"/>
    </source>
</evidence>
<dbReference type="GO" id="GO:0005886">
    <property type="term" value="C:plasma membrane"/>
    <property type="evidence" value="ECO:0007669"/>
    <property type="project" value="TreeGrafter"/>
</dbReference>
<evidence type="ECO:0000313" key="3">
    <source>
        <dbReference type="EMBL" id="QHQ63814.1"/>
    </source>
</evidence>
<dbReference type="InterPro" id="IPR001460">
    <property type="entry name" value="PCN-bd_Tpept"/>
</dbReference>
<feature type="domain" description="Penicillin binding protein A dimerisation" evidence="2">
    <location>
        <begin position="47"/>
        <end position="126"/>
    </location>
</feature>
<protein>
    <submittedName>
        <fullName evidence="3">Penicillin-binding protein 2</fullName>
    </submittedName>
</protein>
<dbReference type="InterPro" id="IPR036138">
    <property type="entry name" value="PBP_dimer_sf"/>
</dbReference>
<accession>A0A6P1TSA4</accession>
<dbReference type="GO" id="GO:0071555">
    <property type="term" value="P:cell wall organization"/>
    <property type="evidence" value="ECO:0007669"/>
    <property type="project" value="TreeGrafter"/>
</dbReference>
<dbReference type="Proteomes" id="UP000464314">
    <property type="component" value="Chromosome"/>
</dbReference>
<keyword evidence="4" id="KW-1185">Reference proteome</keyword>
<evidence type="ECO:0000313" key="4">
    <source>
        <dbReference type="Proteomes" id="UP000464314"/>
    </source>
</evidence>
<reference evidence="3 4" key="1">
    <citation type="submission" date="2020-01" db="EMBL/GenBank/DDBJ databases">
        <title>Genome analysis of Anaerocolumna sp. CBA3638.</title>
        <authorList>
            <person name="Kim J."/>
            <person name="Roh S.W."/>
        </authorList>
    </citation>
    <scope>NUCLEOTIDE SEQUENCE [LARGE SCALE GENOMIC DNA]</scope>
    <source>
        <strain evidence="3 4">CBA3638</strain>
    </source>
</reference>
<dbReference type="Pfam" id="PF00905">
    <property type="entry name" value="Transpeptidase"/>
    <property type="match status" value="1"/>
</dbReference>
<dbReference type="GO" id="GO:0071972">
    <property type="term" value="F:peptidoglycan L,D-transpeptidase activity"/>
    <property type="evidence" value="ECO:0007669"/>
    <property type="project" value="TreeGrafter"/>
</dbReference>
<dbReference type="InterPro" id="IPR012338">
    <property type="entry name" value="Beta-lactam/transpept-like"/>
</dbReference>
<sequence>MLITYIFIGLFVLVLGYITNFMISDSSEVINNAYNGRQDLLAEQIIRGDIISADSKILAHTVTEKNGKEKRVYPYGSMYAHVVGRFSKGKTGLEASENFHLLTSNNNAISKMLREISGEKNIGDNIITTLDSKLQEAAYNALGNYKGAVVVTEPSSGKILAMVSKPDYDPNNIDTLWEDLLEDSDNNSALINRAAQGLYPPGSTFKILTALEYMKENPDYKKYTYNCVGKGKFNDVTINCYNNNVHGKEDIIESFAKSCNSSFANIGITLNISSFRKLCDSFLFNAPLPTNLVYNQSSFVLNSKSSKMEIPQTVIGQGKTQITPLHNALIVSTIANGGVMMKPYVVDHIENQNGNITKKYMPEMYKTVITPDEAGILTDFMREVVKHGTASALNNNDYTIAGKTGSAEYQEDKPAHAWFVGFAPAEKPEIAVSIIVESVGTGSEYAVPIASAIFKTYFDNK</sequence>
<feature type="domain" description="Penicillin-binding protein transpeptidase" evidence="1">
    <location>
        <begin position="147"/>
        <end position="454"/>
    </location>
</feature>
<dbReference type="Gene3D" id="3.90.1310.10">
    <property type="entry name" value="Penicillin-binding protein 2a (Domain 2)"/>
    <property type="match status" value="1"/>
</dbReference>
<dbReference type="InterPro" id="IPR050515">
    <property type="entry name" value="Beta-lactam/transpept"/>
</dbReference>
<dbReference type="InterPro" id="IPR054120">
    <property type="entry name" value="PBPA_dimer"/>
</dbReference>
<evidence type="ECO:0000259" key="1">
    <source>
        <dbReference type="Pfam" id="PF00905"/>
    </source>
</evidence>
<dbReference type="EMBL" id="CP048000">
    <property type="protein sequence ID" value="QHQ63814.1"/>
    <property type="molecule type" value="Genomic_DNA"/>
</dbReference>
<dbReference type="Gene3D" id="3.40.710.10">
    <property type="entry name" value="DD-peptidase/beta-lactamase superfamily"/>
    <property type="match status" value="1"/>
</dbReference>
<name>A0A6P1TSA4_9FIRM</name>